<keyword evidence="6 9" id="KW-0472">Membrane</keyword>
<evidence type="ECO:0000256" key="9">
    <source>
        <dbReference type="RuleBase" id="RU367061"/>
    </source>
</evidence>
<dbReference type="GO" id="GO:0001540">
    <property type="term" value="F:amyloid-beta binding"/>
    <property type="evidence" value="ECO:0007669"/>
    <property type="project" value="TreeGrafter"/>
</dbReference>
<name>A0A8J1UAF7_OWEFU</name>
<evidence type="ECO:0000313" key="10">
    <source>
        <dbReference type="EMBL" id="CAH1780580.1"/>
    </source>
</evidence>
<dbReference type="Pfam" id="PF04089">
    <property type="entry name" value="BRICHOS"/>
    <property type="match status" value="1"/>
</dbReference>
<dbReference type="InterPro" id="IPR007084">
    <property type="entry name" value="BRICHOS_dom"/>
</dbReference>
<keyword evidence="11" id="KW-1185">Reference proteome</keyword>
<evidence type="ECO:0000256" key="6">
    <source>
        <dbReference type="ARBA" id="ARBA00023136"/>
    </source>
</evidence>
<sequence length="297" mass="34049">MTIPKPGLGEKKDNEENEAFDSPEVVIGGSLPEKKDEPAPLALIPPRQPLVVRRSRFMNLCVLIAALIVLTIGTIGGIYLYRHLAHSRNRIGRCGVNYYEETQEPVSEAFFQEKSHHKGHGHHKAHKHRKHFGHFSEMTEITDQYEKIDVPMFDEVSASTVLHDFERNLTAIVDHQDQSCFVMKLNRTEVKPPKGFWDLITKMRDGYYLPKARVVRRFYRVVTPRILDPFDLGVYIGAECMDYSTFRLKKITHHKVLKRSADNESMKTFAYFAGGELKAKHKNKVEPIVAKMIVHGA</sequence>
<keyword evidence="7" id="KW-1015">Disulfide bond</keyword>
<dbReference type="PANTHER" id="PTHR10962:SF1">
    <property type="entry name" value="INTEGRAL MEMBRANE PROTEIN 2"/>
    <property type="match status" value="1"/>
</dbReference>
<dbReference type="GO" id="GO:0005794">
    <property type="term" value="C:Golgi apparatus"/>
    <property type="evidence" value="ECO:0007669"/>
    <property type="project" value="TreeGrafter"/>
</dbReference>
<organism evidence="10 11">
    <name type="scientific">Owenia fusiformis</name>
    <name type="common">Polychaete worm</name>
    <dbReference type="NCBI Taxonomy" id="6347"/>
    <lineage>
        <taxon>Eukaryota</taxon>
        <taxon>Metazoa</taxon>
        <taxon>Spiralia</taxon>
        <taxon>Lophotrochozoa</taxon>
        <taxon>Annelida</taxon>
        <taxon>Polychaeta</taxon>
        <taxon>Sedentaria</taxon>
        <taxon>Canalipalpata</taxon>
        <taxon>Sabellida</taxon>
        <taxon>Oweniida</taxon>
        <taxon>Oweniidae</taxon>
        <taxon>Owenia</taxon>
    </lineage>
</organism>
<dbReference type="OrthoDB" id="9982095at2759"/>
<dbReference type="GO" id="GO:0070062">
    <property type="term" value="C:extracellular exosome"/>
    <property type="evidence" value="ECO:0007669"/>
    <property type="project" value="TreeGrafter"/>
</dbReference>
<proteinExistence type="inferred from homology"/>
<evidence type="ECO:0000256" key="2">
    <source>
        <dbReference type="ARBA" id="ARBA00006794"/>
    </source>
</evidence>
<reference evidence="10" key="1">
    <citation type="submission" date="2022-03" db="EMBL/GenBank/DDBJ databases">
        <authorList>
            <person name="Martin C."/>
        </authorList>
    </citation>
    <scope>NUCLEOTIDE SEQUENCE</scope>
</reference>
<keyword evidence="5 9" id="KW-1133">Transmembrane helix</keyword>
<comment type="caution">
    <text evidence="10">The sequence shown here is derived from an EMBL/GenBank/DDBJ whole genome shotgun (WGS) entry which is preliminary data.</text>
</comment>
<evidence type="ECO:0000313" key="11">
    <source>
        <dbReference type="Proteomes" id="UP000749559"/>
    </source>
</evidence>
<comment type="subcellular location">
    <subcellularLocation>
        <location evidence="1 9">Membrane</location>
        <topology evidence="1 9">Single-pass type II membrane protein</topology>
    </subcellularLocation>
</comment>
<keyword evidence="4 9" id="KW-0735">Signal-anchor</keyword>
<feature type="transmembrane region" description="Helical" evidence="9">
    <location>
        <begin position="57"/>
        <end position="81"/>
    </location>
</feature>
<keyword evidence="8" id="KW-0325">Glycoprotein</keyword>
<gene>
    <name evidence="10" type="ORF">OFUS_LOCUS7254</name>
</gene>
<evidence type="ECO:0000256" key="5">
    <source>
        <dbReference type="ARBA" id="ARBA00022989"/>
    </source>
</evidence>
<dbReference type="Proteomes" id="UP000749559">
    <property type="component" value="Unassembled WGS sequence"/>
</dbReference>
<evidence type="ECO:0000256" key="8">
    <source>
        <dbReference type="ARBA" id="ARBA00023180"/>
    </source>
</evidence>
<evidence type="ECO:0000256" key="1">
    <source>
        <dbReference type="ARBA" id="ARBA00004606"/>
    </source>
</evidence>
<accession>A0A8J1UAF7</accession>
<dbReference type="GO" id="GO:0042985">
    <property type="term" value="P:negative regulation of amyloid precursor protein biosynthetic process"/>
    <property type="evidence" value="ECO:0007669"/>
    <property type="project" value="TreeGrafter"/>
</dbReference>
<evidence type="ECO:0000256" key="7">
    <source>
        <dbReference type="ARBA" id="ARBA00023157"/>
    </source>
</evidence>
<dbReference type="AlphaFoldDB" id="A0A8J1UAF7"/>
<comment type="similarity">
    <text evidence="2 9">Belongs to the ITM2 family.</text>
</comment>
<dbReference type="PROSITE" id="PS50869">
    <property type="entry name" value="BRICHOS"/>
    <property type="match status" value="1"/>
</dbReference>
<dbReference type="InterPro" id="IPR040145">
    <property type="entry name" value="ITM2"/>
</dbReference>
<evidence type="ECO:0000256" key="4">
    <source>
        <dbReference type="ARBA" id="ARBA00022968"/>
    </source>
</evidence>
<keyword evidence="9" id="KW-1003">Cell membrane</keyword>
<dbReference type="PANTHER" id="PTHR10962">
    <property type="entry name" value="INTEGRAL TRANSMEMBRANE PROTEIN 2"/>
    <property type="match status" value="1"/>
</dbReference>
<protein>
    <recommendedName>
        <fullName evidence="9">Integral membrane protein 2</fullName>
    </recommendedName>
</protein>
<dbReference type="SMART" id="SM01039">
    <property type="entry name" value="BRICHOS"/>
    <property type="match status" value="1"/>
</dbReference>
<dbReference type="EMBL" id="CAIIXF020000004">
    <property type="protein sequence ID" value="CAH1780580.1"/>
    <property type="molecule type" value="Genomic_DNA"/>
</dbReference>
<dbReference type="GO" id="GO:0005886">
    <property type="term" value="C:plasma membrane"/>
    <property type="evidence" value="ECO:0007669"/>
    <property type="project" value="UniProtKB-UniRule"/>
</dbReference>
<evidence type="ECO:0000256" key="3">
    <source>
        <dbReference type="ARBA" id="ARBA00022692"/>
    </source>
</evidence>
<keyword evidence="3 9" id="KW-0812">Transmembrane</keyword>